<accession>A0A8S1EJE6</accession>
<dbReference type="InterPro" id="IPR026590">
    <property type="entry name" value="Ssirtuin_cat_dom"/>
</dbReference>
<evidence type="ECO:0000256" key="1">
    <source>
        <dbReference type="ARBA" id="ARBA00001947"/>
    </source>
</evidence>
<dbReference type="AlphaFoldDB" id="A0A8S1EJE6"/>
<evidence type="ECO:0000256" key="4">
    <source>
        <dbReference type="ARBA" id="ARBA00022723"/>
    </source>
</evidence>
<keyword evidence="4 10" id="KW-0479">Metal-binding</keyword>
<dbReference type="Pfam" id="PF02146">
    <property type="entry name" value="SIR2"/>
    <property type="match status" value="1"/>
</dbReference>
<proteinExistence type="inferred from homology"/>
<feature type="compositionally biased region" description="Basic and acidic residues" evidence="11">
    <location>
        <begin position="328"/>
        <end position="365"/>
    </location>
</feature>
<feature type="binding site" evidence="10">
    <location>
        <position position="131"/>
    </location>
    <ligand>
        <name>Zn(2+)</name>
        <dbReference type="ChEBI" id="CHEBI:29105"/>
    </ligand>
</feature>
<evidence type="ECO:0000256" key="7">
    <source>
        <dbReference type="ARBA" id="ARBA00038170"/>
    </source>
</evidence>
<dbReference type="OrthoDB" id="2919105at2759"/>
<feature type="domain" description="Deacetylase sirtuin-type" evidence="12">
    <location>
        <begin position="19"/>
        <end position="257"/>
    </location>
</feature>
<dbReference type="Proteomes" id="UP000494206">
    <property type="component" value="Unassembled WGS sequence"/>
</dbReference>
<keyword evidence="2" id="KW-0597">Phosphoprotein</keyword>
<feature type="region of interest" description="Disordered" evidence="11">
    <location>
        <begin position="328"/>
        <end position="441"/>
    </location>
</feature>
<dbReference type="GO" id="GO:0070403">
    <property type="term" value="F:NAD+ binding"/>
    <property type="evidence" value="ECO:0007669"/>
    <property type="project" value="InterPro"/>
</dbReference>
<organism evidence="13 14">
    <name type="scientific">Caenorhabditis bovis</name>
    <dbReference type="NCBI Taxonomy" id="2654633"/>
    <lineage>
        <taxon>Eukaryota</taxon>
        <taxon>Metazoa</taxon>
        <taxon>Ecdysozoa</taxon>
        <taxon>Nematoda</taxon>
        <taxon>Chromadorea</taxon>
        <taxon>Rhabditida</taxon>
        <taxon>Rhabditina</taxon>
        <taxon>Rhabditomorpha</taxon>
        <taxon>Rhabditoidea</taxon>
        <taxon>Rhabditidae</taxon>
        <taxon>Peloderinae</taxon>
        <taxon>Caenorhabditis</taxon>
    </lineage>
</organism>
<feature type="active site" description="Proton acceptor" evidence="10">
    <location>
        <position position="123"/>
    </location>
</feature>
<protein>
    <recommendedName>
        <fullName evidence="9">Regulatory protein SIR2 homolog 7</fullName>
    </recommendedName>
    <alternativeName>
        <fullName evidence="8">SIR2-like protein 7</fullName>
    </alternativeName>
</protein>
<evidence type="ECO:0000256" key="10">
    <source>
        <dbReference type="PROSITE-ProRule" id="PRU00236"/>
    </source>
</evidence>
<dbReference type="GO" id="GO:0017136">
    <property type="term" value="F:histone deacetylase activity, NAD-dependent"/>
    <property type="evidence" value="ECO:0007669"/>
    <property type="project" value="TreeGrafter"/>
</dbReference>
<comment type="similarity">
    <text evidence="7">Belongs to the sirtuin family. Class IV subfamily.</text>
</comment>
<dbReference type="SUPFAM" id="SSF52467">
    <property type="entry name" value="DHS-like NAD/FAD-binding domain"/>
    <property type="match status" value="1"/>
</dbReference>
<evidence type="ECO:0000256" key="8">
    <source>
        <dbReference type="ARBA" id="ARBA00041832"/>
    </source>
</evidence>
<dbReference type="EMBL" id="CADEPM010000002">
    <property type="protein sequence ID" value="CAB3401225.1"/>
    <property type="molecule type" value="Genomic_DNA"/>
</dbReference>
<gene>
    <name evidence="13" type="ORF">CBOVIS_LOCUS4002</name>
</gene>
<evidence type="ECO:0000256" key="2">
    <source>
        <dbReference type="ARBA" id="ARBA00022553"/>
    </source>
</evidence>
<evidence type="ECO:0000256" key="5">
    <source>
        <dbReference type="ARBA" id="ARBA00022833"/>
    </source>
</evidence>
<comment type="cofactor">
    <cofactor evidence="1">
        <name>Zn(2+)</name>
        <dbReference type="ChEBI" id="CHEBI:29105"/>
    </cofactor>
</comment>
<dbReference type="InterPro" id="IPR003000">
    <property type="entry name" value="Sirtuin"/>
</dbReference>
<dbReference type="GO" id="GO:0046872">
    <property type="term" value="F:metal ion binding"/>
    <property type="evidence" value="ECO:0007669"/>
    <property type="project" value="UniProtKB-KW"/>
</dbReference>
<evidence type="ECO:0000256" key="3">
    <source>
        <dbReference type="ARBA" id="ARBA00022679"/>
    </source>
</evidence>
<feature type="region of interest" description="Disordered" evidence="11">
    <location>
        <begin position="1"/>
        <end position="23"/>
    </location>
</feature>
<dbReference type="InterPro" id="IPR029035">
    <property type="entry name" value="DHS-like_NAD/FAD-binding_dom"/>
</dbReference>
<keyword evidence="6" id="KW-0520">NAD</keyword>
<evidence type="ECO:0000313" key="13">
    <source>
        <dbReference type="EMBL" id="CAB3401225.1"/>
    </source>
</evidence>
<comment type="caution">
    <text evidence="13">The sequence shown here is derived from an EMBL/GenBank/DDBJ whole genome shotgun (WGS) entry which is preliminary data.</text>
</comment>
<feature type="compositionally biased region" description="Polar residues" evidence="11">
    <location>
        <begin position="381"/>
        <end position="394"/>
    </location>
</feature>
<dbReference type="GO" id="GO:0005634">
    <property type="term" value="C:nucleus"/>
    <property type="evidence" value="ECO:0007669"/>
    <property type="project" value="TreeGrafter"/>
</dbReference>
<feature type="binding site" evidence="10">
    <location>
        <position position="162"/>
    </location>
    <ligand>
        <name>Zn(2+)</name>
        <dbReference type="ChEBI" id="CHEBI:29105"/>
    </ligand>
</feature>
<feature type="compositionally biased region" description="Low complexity" evidence="11">
    <location>
        <begin position="1"/>
        <end position="16"/>
    </location>
</feature>
<sequence>MTTENPPSTSIIPPDSDSSEELKKPAKTIAGLLQRARKTVIVAGAGVSTAANIPDFRGPDGLYNKNVDLSKINIDFRTLNPTKSHLIIRELLDRGVIDYLISQNCDGLFLRAGVAQNRISEIHGNMYIEFCYNCFRQVIRPYDVSFNSKFRQHETPSDCPNCRRKLKDTIIHEGEKTTNLYPHNFQRAADSASSCDLMIFIGTSGVVIKEYKQLYNVSAEKVIINDGPTPIDNDSKYVVRGKCDDVFTEILKELNLDGLDESMLKYCGHCDPVLNQPKGSRKLDFLGSFTRCTCAERPPKNMLVINPSTARYGIPAWMMNSIKRRKTIESSEMRECESEESSHDSDDSDFTPDKEKKSQGADVKGKRVNSSNKRAYRKKTVNSGNTPTSSTSKPASILSRRGRPRKHFANSSDLSDGTYGSVESTSHETTPEVAVRNSIQDSSDQVAEQYIRVDVENSIDVVQQNKAYLVAVNDIEVSSEVTIQVATENAVPVTAEIPIDVDIKEKLEQSISPNGETCVQQKCSTPKSNVLQLHV</sequence>
<keyword evidence="14" id="KW-1185">Reference proteome</keyword>
<dbReference type="Gene3D" id="2.20.28.200">
    <property type="match status" value="1"/>
</dbReference>
<keyword evidence="3" id="KW-0808">Transferase</keyword>
<reference evidence="13 14" key="1">
    <citation type="submission" date="2020-04" db="EMBL/GenBank/DDBJ databases">
        <authorList>
            <person name="Laetsch R D."/>
            <person name="Stevens L."/>
            <person name="Kumar S."/>
            <person name="Blaxter L. M."/>
        </authorList>
    </citation>
    <scope>NUCLEOTIDE SEQUENCE [LARGE SCALE GENOMIC DNA]</scope>
</reference>
<dbReference type="Gene3D" id="3.40.50.1220">
    <property type="entry name" value="TPP-binding domain"/>
    <property type="match status" value="1"/>
</dbReference>
<name>A0A8S1EJE6_9PELO</name>
<evidence type="ECO:0000256" key="11">
    <source>
        <dbReference type="SAM" id="MobiDB-lite"/>
    </source>
</evidence>
<dbReference type="PANTHER" id="PTHR11085:SF1">
    <property type="entry name" value="NAD-DEPENDENT PROTEIN DEACETYLASE SIRTUIN-7"/>
    <property type="match status" value="1"/>
</dbReference>
<keyword evidence="5 10" id="KW-0862">Zinc</keyword>
<dbReference type="PANTHER" id="PTHR11085">
    <property type="entry name" value="NAD-DEPENDENT PROTEIN DEACYLASE SIRTUIN-5, MITOCHONDRIAL-RELATED"/>
    <property type="match status" value="1"/>
</dbReference>
<evidence type="ECO:0000259" key="12">
    <source>
        <dbReference type="PROSITE" id="PS50305"/>
    </source>
</evidence>
<feature type="binding site" evidence="10">
    <location>
        <position position="134"/>
    </location>
    <ligand>
        <name>Zn(2+)</name>
        <dbReference type="ChEBI" id="CHEBI:29105"/>
    </ligand>
</feature>
<evidence type="ECO:0000256" key="6">
    <source>
        <dbReference type="ARBA" id="ARBA00023027"/>
    </source>
</evidence>
<evidence type="ECO:0000256" key="9">
    <source>
        <dbReference type="ARBA" id="ARBA00043038"/>
    </source>
</evidence>
<feature type="binding site" evidence="10">
    <location>
        <position position="159"/>
    </location>
    <ligand>
        <name>Zn(2+)</name>
        <dbReference type="ChEBI" id="CHEBI:29105"/>
    </ligand>
</feature>
<dbReference type="PROSITE" id="PS50305">
    <property type="entry name" value="SIRTUIN"/>
    <property type="match status" value="1"/>
</dbReference>
<dbReference type="InterPro" id="IPR050134">
    <property type="entry name" value="NAD-dep_sirtuin_deacylases"/>
</dbReference>
<evidence type="ECO:0000313" key="14">
    <source>
        <dbReference type="Proteomes" id="UP000494206"/>
    </source>
</evidence>